<name>A0A9Q1HGH6_HOLLE</name>
<dbReference type="PANTHER" id="PTHR34239:SF2">
    <property type="entry name" value="TRANSPOSABLE ELEMENT P TRANSPOSASE_THAP9 CONSERVED DOMAIN-CONTAINING PROTEIN"/>
    <property type="match status" value="1"/>
</dbReference>
<reference evidence="5" key="1">
    <citation type="submission" date="2021-10" db="EMBL/GenBank/DDBJ databases">
        <title>Tropical sea cucumber genome reveals ecological adaptation and Cuvierian tubules defense mechanism.</title>
        <authorList>
            <person name="Chen T."/>
        </authorList>
    </citation>
    <scope>NUCLEOTIDE SEQUENCE</scope>
    <source>
        <strain evidence="5">Nanhai2018</strain>
        <tissue evidence="5">Muscle</tissue>
    </source>
</reference>
<gene>
    <name evidence="5" type="ORF">HOLleu_01538</name>
</gene>
<evidence type="ECO:0000256" key="3">
    <source>
        <dbReference type="SAM" id="MobiDB-lite"/>
    </source>
</evidence>
<evidence type="ECO:0000256" key="2">
    <source>
        <dbReference type="ARBA" id="ARBA00022723"/>
    </source>
</evidence>
<proteinExistence type="predicted"/>
<evidence type="ECO:0000259" key="4">
    <source>
        <dbReference type="Pfam" id="PF13359"/>
    </source>
</evidence>
<dbReference type="Proteomes" id="UP001152320">
    <property type="component" value="Chromosome 1"/>
</dbReference>
<dbReference type="GO" id="GO:0046872">
    <property type="term" value="F:metal ion binding"/>
    <property type="evidence" value="ECO:0007669"/>
    <property type="project" value="UniProtKB-KW"/>
</dbReference>
<dbReference type="EMBL" id="JAIZAY010000001">
    <property type="protein sequence ID" value="KAJ8049002.1"/>
    <property type="molecule type" value="Genomic_DNA"/>
</dbReference>
<keyword evidence="6" id="KW-1185">Reference proteome</keyword>
<dbReference type="PANTHER" id="PTHR34239">
    <property type="entry name" value="APPLE DOMAIN-CONTAINING PROTEIN"/>
    <property type="match status" value="1"/>
</dbReference>
<evidence type="ECO:0000313" key="6">
    <source>
        <dbReference type="Proteomes" id="UP001152320"/>
    </source>
</evidence>
<accession>A0A9Q1HGH6</accession>
<dbReference type="OrthoDB" id="6096749at2759"/>
<dbReference type="InterPro" id="IPR027806">
    <property type="entry name" value="HARBI1_dom"/>
</dbReference>
<evidence type="ECO:0000313" key="5">
    <source>
        <dbReference type="EMBL" id="KAJ8049002.1"/>
    </source>
</evidence>
<comment type="caution">
    <text evidence="5">The sequence shown here is derived from an EMBL/GenBank/DDBJ whole genome shotgun (WGS) entry which is preliminary data.</text>
</comment>
<dbReference type="AlphaFoldDB" id="A0A9Q1HGH6"/>
<organism evidence="5 6">
    <name type="scientific">Holothuria leucospilota</name>
    <name type="common">Black long sea cucumber</name>
    <name type="synonym">Mertensiothuria leucospilota</name>
    <dbReference type="NCBI Taxonomy" id="206669"/>
    <lineage>
        <taxon>Eukaryota</taxon>
        <taxon>Metazoa</taxon>
        <taxon>Echinodermata</taxon>
        <taxon>Eleutherozoa</taxon>
        <taxon>Echinozoa</taxon>
        <taxon>Holothuroidea</taxon>
        <taxon>Aspidochirotacea</taxon>
        <taxon>Aspidochirotida</taxon>
        <taxon>Holothuriidae</taxon>
        <taxon>Holothuria</taxon>
    </lineage>
</organism>
<feature type="region of interest" description="Disordered" evidence="3">
    <location>
        <begin position="31"/>
        <end position="57"/>
    </location>
</feature>
<protein>
    <recommendedName>
        <fullName evidence="4">DDE Tnp4 domain-containing protein</fullName>
    </recommendedName>
</protein>
<dbReference type="Pfam" id="PF13359">
    <property type="entry name" value="DDE_Tnp_4"/>
    <property type="match status" value="1"/>
</dbReference>
<keyword evidence="2" id="KW-0479">Metal-binding</keyword>
<comment type="cofactor">
    <cofactor evidence="1">
        <name>a divalent metal cation</name>
        <dbReference type="ChEBI" id="CHEBI:60240"/>
    </cofactor>
</comment>
<feature type="domain" description="DDE Tnp4" evidence="4">
    <location>
        <begin position="391"/>
        <end position="434"/>
    </location>
</feature>
<sequence>MGPSGLSNESFDIKKAISAIQSQVNMLCQNLKRKEPESQGREPVSSHKKQKIDSADEDIFDIDNEPETFLQSPNKMAPESDIELVNNETEYLNSEEQSLFDNSVAELNLGTKIGASIQPQVAKLVSNILKFIFYKLIWDNLILPMTDLKAQKIQILNCDSKLKALYEKYAQPSNIDLLQVTQVNKLIWDNLILPTRMTDLKAQKIQVSIVKAMTALTAMLNEILNSKAGLDKETILRSLTDALALLGTANINFNFLRRELIKPEMKNEYKSLCSKTTPLTTLLFGDNVKQQMRDITDASKVSKRCLKDRDRGRGNFPNVLRRKGRGRAYDRGVQHGPLFYRYLEIDKIKALTINRGNYDGLVSVSKEALEELNLWNLNLSSAFKPISAQTRTRARTEQVNGQLKNKFRCLLGDGMQIAPPRACDIIVACCVLFNISKDLNEPHLDPQNDQEVQHEADEMVVAAADVHGVALRADIIANFFT</sequence>
<evidence type="ECO:0000256" key="1">
    <source>
        <dbReference type="ARBA" id="ARBA00001968"/>
    </source>
</evidence>